<dbReference type="AlphaFoldDB" id="G8R357"/>
<dbReference type="RefSeq" id="WP_014203429.1">
    <property type="nucleotide sequence ID" value="NC_016599.1"/>
</dbReference>
<protein>
    <submittedName>
        <fullName evidence="1">Uncharacterized protein</fullName>
    </submittedName>
</protein>
<dbReference type="EMBL" id="CP003156">
    <property type="protein sequence ID" value="AEV34082.1"/>
    <property type="molecule type" value="Genomic_DNA"/>
</dbReference>
<dbReference type="STRING" id="926562.Oweho_3129"/>
<dbReference type="OrthoDB" id="1121643at2"/>
<reference evidence="1 2" key="1">
    <citation type="journal article" date="2012" name="Stand. Genomic Sci.">
        <title>Genome sequence of the orange-pigmented seawater bacterium Owenweeksia hongkongensis type strain (UST20020801(T)).</title>
        <authorList>
            <person name="Riedel T."/>
            <person name="Held B."/>
            <person name="Nolan M."/>
            <person name="Lucas S."/>
            <person name="Lapidus A."/>
            <person name="Tice H."/>
            <person name="Del Rio T.G."/>
            <person name="Cheng J.F."/>
            <person name="Han C."/>
            <person name="Tapia R."/>
            <person name="Goodwin L.A."/>
            <person name="Pitluck S."/>
            <person name="Liolios K."/>
            <person name="Mavromatis K."/>
            <person name="Pagani I."/>
            <person name="Ivanova N."/>
            <person name="Mikhailova N."/>
            <person name="Pati A."/>
            <person name="Chen A."/>
            <person name="Palaniappan K."/>
            <person name="Rohde M."/>
            <person name="Tindall B.J."/>
            <person name="Detter J.C."/>
            <person name="Goker M."/>
            <person name="Woyke T."/>
            <person name="Bristow J."/>
            <person name="Eisen J.A."/>
            <person name="Markowitz V."/>
            <person name="Hugenholtz P."/>
            <person name="Klenk H.P."/>
            <person name="Kyrpides N.C."/>
        </authorList>
    </citation>
    <scope>NUCLEOTIDE SEQUENCE</scope>
    <source>
        <strain evidence="2">DSM 17368 / JCM 12287 / NRRL B-23963</strain>
    </source>
</reference>
<gene>
    <name evidence="1" type="ordered locus">Oweho_3129</name>
</gene>
<dbReference type="Proteomes" id="UP000005631">
    <property type="component" value="Chromosome"/>
</dbReference>
<dbReference type="Pfam" id="PF19891">
    <property type="entry name" value="DUF6364"/>
    <property type="match status" value="1"/>
</dbReference>
<accession>G8R357</accession>
<evidence type="ECO:0000313" key="2">
    <source>
        <dbReference type="Proteomes" id="UP000005631"/>
    </source>
</evidence>
<proteinExistence type="predicted"/>
<name>G8R357_OWEHD</name>
<organism evidence="1 2">
    <name type="scientific">Owenweeksia hongkongensis (strain DSM 17368 / CIP 108786 / JCM 12287 / NRRL B-23963 / UST20020801)</name>
    <dbReference type="NCBI Taxonomy" id="926562"/>
    <lineage>
        <taxon>Bacteria</taxon>
        <taxon>Pseudomonadati</taxon>
        <taxon>Bacteroidota</taxon>
        <taxon>Flavobacteriia</taxon>
        <taxon>Flavobacteriales</taxon>
        <taxon>Owenweeksiaceae</taxon>
        <taxon>Owenweeksia</taxon>
    </lineage>
</organism>
<sequence>MKTKLTLSIEKEVIEEAKVLAKENGTTLSAMLEQYLKDYILEHEYPKVLREDTVEYQKLSPKVKEKLRKLKNLDGILKTDEPIDIEHARWEYLSEKYGPL</sequence>
<dbReference type="HOGENOM" id="CLU_2303090_0_0_10"/>
<evidence type="ECO:0000313" key="1">
    <source>
        <dbReference type="EMBL" id="AEV34082.1"/>
    </source>
</evidence>
<dbReference type="KEGG" id="oho:Oweho_3129"/>
<dbReference type="InterPro" id="IPR045944">
    <property type="entry name" value="DUF6364"/>
</dbReference>
<keyword evidence="2" id="KW-1185">Reference proteome</keyword>